<evidence type="ECO:0000313" key="4">
    <source>
        <dbReference type="Proteomes" id="UP000241848"/>
    </source>
</evidence>
<proteinExistence type="predicted"/>
<dbReference type="AlphaFoldDB" id="A0A2T2WDK9"/>
<evidence type="ECO:0000313" key="3">
    <source>
        <dbReference type="EMBL" id="PSR20335.1"/>
    </source>
</evidence>
<name>A0A2T2WDK9_9FIRM</name>
<protein>
    <submittedName>
        <fullName evidence="3">DUF2892 domain-containing protein</fullName>
    </submittedName>
</protein>
<sequence>MVRNEGTTDRIIRIVLGLVLGFLVFKHTGGAVGEWIFGIVGVIALITGITGFCALYRLVGVRTCPLPTTQKPAR</sequence>
<gene>
    <name evidence="3" type="ORF">C7B45_15365</name>
</gene>
<comment type="caution">
    <text evidence="3">The sequence shown here is derived from an EMBL/GenBank/DDBJ whole genome shotgun (WGS) entry which is preliminary data.</text>
</comment>
<keyword evidence="1" id="KW-0472">Membrane</keyword>
<feature type="transmembrane region" description="Helical" evidence="1">
    <location>
        <begin position="12"/>
        <end position="29"/>
    </location>
</feature>
<reference evidence="3 4" key="1">
    <citation type="journal article" date="2014" name="BMC Genomics">
        <title>Comparison of environmental and isolate Sulfobacillus genomes reveals diverse carbon, sulfur, nitrogen, and hydrogen metabolisms.</title>
        <authorList>
            <person name="Justice N.B."/>
            <person name="Norman A."/>
            <person name="Brown C.T."/>
            <person name="Singh A."/>
            <person name="Thomas B.C."/>
            <person name="Banfield J.F."/>
        </authorList>
    </citation>
    <scope>NUCLEOTIDE SEQUENCE [LARGE SCALE GENOMIC DNA]</scope>
    <source>
        <strain evidence="3">AMDSBA3</strain>
    </source>
</reference>
<dbReference type="Proteomes" id="UP000241848">
    <property type="component" value="Unassembled WGS sequence"/>
</dbReference>
<dbReference type="EMBL" id="PXYV01000068">
    <property type="protein sequence ID" value="PSR20335.1"/>
    <property type="molecule type" value="Genomic_DNA"/>
</dbReference>
<accession>A0A2T2WDK9</accession>
<organism evidence="3 4">
    <name type="scientific">Sulfobacillus acidophilus</name>
    <dbReference type="NCBI Taxonomy" id="53633"/>
    <lineage>
        <taxon>Bacteria</taxon>
        <taxon>Bacillati</taxon>
        <taxon>Bacillota</taxon>
        <taxon>Clostridia</taxon>
        <taxon>Eubacteriales</taxon>
        <taxon>Clostridiales Family XVII. Incertae Sedis</taxon>
        <taxon>Sulfobacillus</taxon>
    </lineage>
</organism>
<evidence type="ECO:0000256" key="1">
    <source>
        <dbReference type="SAM" id="Phobius"/>
    </source>
</evidence>
<dbReference type="Pfam" id="PF11127">
    <property type="entry name" value="YgaP-like_TM"/>
    <property type="match status" value="1"/>
</dbReference>
<keyword evidence="1" id="KW-1133">Transmembrane helix</keyword>
<dbReference type="InterPro" id="IPR021309">
    <property type="entry name" value="YgaP-like_TM"/>
</dbReference>
<feature type="transmembrane region" description="Helical" evidence="1">
    <location>
        <begin position="35"/>
        <end position="56"/>
    </location>
</feature>
<feature type="domain" description="Inner membrane protein YgaP-like transmembrane" evidence="2">
    <location>
        <begin position="1"/>
        <end position="66"/>
    </location>
</feature>
<evidence type="ECO:0000259" key="2">
    <source>
        <dbReference type="Pfam" id="PF11127"/>
    </source>
</evidence>
<keyword evidence="1" id="KW-0812">Transmembrane</keyword>